<dbReference type="GO" id="GO:0031296">
    <property type="term" value="P:B cell costimulation"/>
    <property type="evidence" value="ECO:0007669"/>
    <property type="project" value="TreeGrafter"/>
</dbReference>
<sequence>QAHSVMSSGKADSSASCLPSQCFDSLTRLCVKCSELYKDNTKHITQDPILTLPVFPSTAEPAHAAPTSALIPLPPSVDLPGTVLIFGIPALVGLILALAAIWGFLAWKVGRQRRKRKKPDEESKESLDNVVSSSSPVQQDHTVLAADDDLALAKCPHVNGAVKVPGPPGKDGAKPKLCCQGNTVGDIILLSAVSPCLEECNHCFPLPATELGATALVTTKTTQKTCINEEI</sequence>
<feature type="transmembrane region" description="Helical" evidence="2">
    <location>
        <begin position="83"/>
        <end position="107"/>
    </location>
</feature>
<keyword evidence="2" id="KW-0812">Transmembrane</keyword>
<dbReference type="GO" id="GO:0009897">
    <property type="term" value="C:external side of plasma membrane"/>
    <property type="evidence" value="ECO:0007669"/>
    <property type="project" value="TreeGrafter"/>
</dbReference>
<proteinExistence type="predicted"/>
<dbReference type="InterPro" id="IPR022338">
    <property type="entry name" value="TNFR_13C"/>
</dbReference>
<dbReference type="GO" id="GO:0038023">
    <property type="term" value="F:signaling receptor activity"/>
    <property type="evidence" value="ECO:0007669"/>
    <property type="project" value="InterPro"/>
</dbReference>
<dbReference type="PANTHER" id="PTHR20437">
    <property type="entry name" value="TUMOR NECROSIS FACTOR RECEPTOR SUBFAMILY MEMBER 13/17"/>
    <property type="match status" value="1"/>
</dbReference>
<evidence type="ECO:0000256" key="2">
    <source>
        <dbReference type="SAM" id="Phobius"/>
    </source>
</evidence>
<feature type="compositionally biased region" description="Basic and acidic residues" evidence="1">
    <location>
        <begin position="118"/>
        <end position="127"/>
    </location>
</feature>
<dbReference type="AlphaFoldDB" id="A0A7K9AWY4"/>
<dbReference type="PRINTS" id="PR01964">
    <property type="entry name" value="TNFACTORR13C"/>
</dbReference>
<feature type="region of interest" description="Disordered" evidence="1">
    <location>
        <begin position="113"/>
        <end position="134"/>
    </location>
</feature>
<evidence type="ECO:0000313" key="4">
    <source>
        <dbReference type="EMBL" id="NXG32486.1"/>
    </source>
</evidence>
<evidence type="ECO:0000313" key="5">
    <source>
        <dbReference type="Proteomes" id="UP000543287"/>
    </source>
</evidence>
<feature type="non-terminal residue" evidence="4">
    <location>
        <position position="231"/>
    </location>
</feature>
<dbReference type="PANTHER" id="PTHR20437:SF2">
    <property type="entry name" value="TUMOR NECROSIS FACTOR RECEPTOR SUPERFAMILY MEMBER 13C"/>
    <property type="match status" value="1"/>
</dbReference>
<accession>A0A7K9AWY4</accession>
<dbReference type="GO" id="GO:0033209">
    <property type="term" value="P:tumor necrosis factor-mediated signaling pathway"/>
    <property type="evidence" value="ECO:0007669"/>
    <property type="project" value="InterPro"/>
</dbReference>
<protein>
    <submittedName>
        <fullName evidence="4">TR13C factor</fullName>
    </submittedName>
</protein>
<gene>
    <name evidence="4" type="primary">Tnfrsf13c</name>
    <name evidence="4" type="ORF">DRONOV_R03004</name>
</gene>
<dbReference type="Pfam" id="PF09256">
    <property type="entry name" value="BaffR-Tall_bind"/>
    <property type="match status" value="1"/>
</dbReference>
<name>A0A7K9AWY4_DRONO</name>
<keyword evidence="2" id="KW-1133">Transmembrane helix</keyword>
<feature type="non-terminal residue" evidence="4">
    <location>
        <position position="1"/>
    </location>
</feature>
<comment type="caution">
    <text evidence="4">The sequence shown here is derived from an EMBL/GenBank/DDBJ whole genome shotgun (WGS) entry which is preliminary data.</text>
</comment>
<dbReference type="GO" id="GO:0031295">
    <property type="term" value="P:T cell costimulation"/>
    <property type="evidence" value="ECO:0007669"/>
    <property type="project" value="TreeGrafter"/>
</dbReference>
<dbReference type="GO" id="GO:0030890">
    <property type="term" value="P:positive regulation of B cell proliferation"/>
    <property type="evidence" value="ECO:0007669"/>
    <property type="project" value="TreeGrafter"/>
</dbReference>
<dbReference type="InterPro" id="IPR015336">
    <property type="entry name" value="TNFR_13C_TALL-1-bd"/>
</dbReference>
<organism evidence="4 5">
    <name type="scientific">Dromaius novaehollandiae</name>
    <name type="common">Emu</name>
    <dbReference type="NCBI Taxonomy" id="8790"/>
    <lineage>
        <taxon>Eukaryota</taxon>
        <taxon>Metazoa</taxon>
        <taxon>Chordata</taxon>
        <taxon>Craniata</taxon>
        <taxon>Vertebrata</taxon>
        <taxon>Euteleostomi</taxon>
        <taxon>Archelosauria</taxon>
        <taxon>Archosauria</taxon>
        <taxon>Dinosauria</taxon>
        <taxon>Saurischia</taxon>
        <taxon>Theropoda</taxon>
        <taxon>Coelurosauria</taxon>
        <taxon>Aves</taxon>
        <taxon>Palaeognathae</taxon>
        <taxon>Casuariiformes</taxon>
        <taxon>Dromaiidae</taxon>
        <taxon>Dromaius</taxon>
    </lineage>
</organism>
<feature type="domain" description="Tumour necrosis factor receptor 13C TALL-1 binding" evidence="3">
    <location>
        <begin position="16"/>
        <end position="34"/>
    </location>
</feature>
<dbReference type="InterPro" id="IPR043521">
    <property type="entry name" value="TNFR_13C/17"/>
</dbReference>
<evidence type="ECO:0000256" key="1">
    <source>
        <dbReference type="SAM" id="MobiDB-lite"/>
    </source>
</evidence>
<dbReference type="GO" id="GO:0042102">
    <property type="term" value="P:positive regulation of T cell proliferation"/>
    <property type="evidence" value="ECO:0007669"/>
    <property type="project" value="TreeGrafter"/>
</dbReference>
<reference evidence="4 5" key="1">
    <citation type="submission" date="2019-09" db="EMBL/GenBank/DDBJ databases">
        <title>Bird 10,000 Genomes (B10K) Project - Family phase.</title>
        <authorList>
            <person name="Zhang G."/>
        </authorList>
    </citation>
    <scope>NUCLEOTIDE SEQUENCE [LARGE SCALE GENOMIC DNA]</scope>
    <source>
        <strain evidence="4">B10K-LSUMZ-23963</strain>
        <tissue evidence="4">Muscle</tissue>
    </source>
</reference>
<keyword evidence="2" id="KW-0472">Membrane</keyword>
<evidence type="ECO:0000259" key="3">
    <source>
        <dbReference type="Pfam" id="PF09256"/>
    </source>
</evidence>
<dbReference type="Proteomes" id="UP000543287">
    <property type="component" value="Unassembled WGS sequence"/>
</dbReference>
<dbReference type="EMBL" id="VWZH01000082">
    <property type="protein sequence ID" value="NXG32486.1"/>
    <property type="molecule type" value="Genomic_DNA"/>
</dbReference>